<evidence type="ECO:0000313" key="1">
    <source>
        <dbReference type="EMBL" id="RWS01312.1"/>
    </source>
</evidence>
<reference evidence="1 2" key="1">
    <citation type="journal article" date="2018" name="Gigascience">
        <title>Genomes of trombidid mites reveal novel predicted allergens and laterally-transferred genes associated with secondary metabolism.</title>
        <authorList>
            <person name="Dong X."/>
            <person name="Chaisiri K."/>
            <person name="Xia D."/>
            <person name="Armstrong S.D."/>
            <person name="Fang Y."/>
            <person name="Donnelly M.J."/>
            <person name="Kadowaki T."/>
            <person name="McGarry J.W."/>
            <person name="Darby A.C."/>
            <person name="Makepeace B.L."/>
        </authorList>
    </citation>
    <scope>NUCLEOTIDE SEQUENCE [LARGE SCALE GENOMIC DNA]</scope>
    <source>
        <strain evidence="1">UoL-WK</strain>
    </source>
</reference>
<proteinExistence type="predicted"/>
<sequence>MDKEDESRKEYLEIALKLKKYKKAIDFSSRVIDEETNIYLKVSAYVYRSKCFYEMWVMSDQCENKNELLLNAINDATNAIKLKPNREIVEYFAELCLKSKEYKEVIQTFIELCDHDSYLKTEYLYYRSKFYSYLCENKQNCKNDEEKAMIYSLMAQALNDAKQAVVLYPKNRFCDLYSELVFKTEQFKKAVEFFSELIDDEAIDDFSKRILYFNRSKCYYELWKQSKTKENANTYIERAIKDAVFASKLENDDEILSCELLDHFVEMCEKANDIRSAIVEFDDLILSTLIASRKAEYLHFRSKFYIFVLKTI</sequence>
<comment type="caution">
    <text evidence="1">The sequence shown here is derived from an EMBL/GenBank/DDBJ whole genome shotgun (WGS) entry which is preliminary data.</text>
</comment>
<dbReference type="Gene3D" id="1.25.40.10">
    <property type="entry name" value="Tetratricopeptide repeat domain"/>
    <property type="match status" value="1"/>
</dbReference>
<dbReference type="AlphaFoldDB" id="A0A3S3RI69"/>
<gene>
    <name evidence="1" type="ORF">B4U79_18579</name>
</gene>
<keyword evidence="2" id="KW-1185">Reference proteome</keyword>
<name>A0A3S3RI69_9ACAR</name>
<dbReference type="Proteomes" id="UP000285301">
    <property type="component" value="Unassembled WGS sequence"/>
</dbReference>
<evidence type="ECO:0000313" key="2">
    <source>
        <dbReference type="Proteomes" id="UP000285301"/>
    </source>
</evidence>
<organism evidence="1 2">
    <name type="scientific">Dinothrombium tinctorium</name>
    <dbReference type="NCBI Taxonomy" id="1965070"/>
    <lineage>
        <taxon>Eukaryota</taxon>
        <taxon>Metazoa</taxon>
        <taxon>Ecdysozoa</taxon>
        <taxon>Arthropoda</taxon>
        <taxon>Chelicerata</taxon>
        <taxon>Arachnida</taxon>
        <taxon>Acari</taxon>
        <taxon>Acariformes</taxon>
        <taxon>Trombidiformes</taxon>
        <taxon>Prostigmata</taxon>
        <taxon>Anystina</taxon>
        <taxon>Parasitengona</taxon>
        <taxon>Trombidioidea</taxon>
        <taxon>Trombidiidae</taxon>
        <taxon>Dinothrombium</taxon>
    </lineage>
</organism>
<protein>
    <submittedName>
        <fullName evidence="1">Uncharacterized protein</fullName>
    </submittedName>
</protein>
<accession>A0A3S3RI69</accession>
<dbReference type="InterPro" id="IPR011990">
    <property type="entry name" value="TPR-like_helical_dom_sf"/>
</dbReference>
<dbReference type="EMBL" id="NCKU01009417">
    <property type="protein sequence ID" value="RWS01312.1"/>
    <property type="molecule type" value="Genomic_DNA"/>
</dbReference>